<keyword evidence="2" id="KW-1185">Reference proteome</keyword>
<evidence type="ECO:0000313" key="1">
    <source>
        <dbReference type="EMBL" id="WYZ18880.1"/>
    </source>
</evidence>
<dbReference type="RefSeq" id="WP_406843684.1">
    <property type="nucleotide sequence ID" value="NZ_CP150845.1"/>
</dbReference>
<reference evidence="1 2" key="1">
    <citation type="submission" date="2024-03" db="EMBL/GenBank/DDBJ databases">
        <title>Flavobacterium soyae.</title>
        <authorList>
            <person name="Zheng W."/>
        </authorList>
    </citation>
    <scope>NUCLEOTIDE SEQUENCE [LARGE SCALE GENOMIC DNA]</scope>
    <source>
        <strain evidence="1 2">55</strain>
    </source>
</reference>
<evidence type="ECO:0000313" key="2">
    <source>
        <dbReference type="Proteomes" id="UP001623852"/>
    </source>
</evidence>
<protein>
    <recommendedName>
        <fullName evidence="3">Lipoprotein</fullName>
    </recommendedName>
</protein>
<accession>A0ABZ2UBK7</accession>
<dbReference type="EMBL" id="CP150845">
    <property type="protein sequence ID" value="WYZ18880.1"/>
    <property type="molecule type" value="Genomic_DNA"/>
</dbReference>
<evidence type="ECO:0008006" key="3">
    <source>
        <dbReference type="Google" id="ProtNLM"/>
    </source>
</evidence>
<gene>
    <name evidence="1" type="ORF">AABD74_17155</name>
</gene>
<proteinExistence type="predicted"/>
<organism evidence="1 2">
    <name type="scientific">Flavobacterium soyae</name>
    <dbReference type="NCBI Taxonomy" id="2903098"/>
    <lineage>
        <taxon>Bacteria</taxon>
        <taxon>Pseudomonadati</taxon>
        <taxon>Bacteroidota</taxon>
        <taxon>Flavobacteriia</taxon>
        <taxon>Flavobacteriales</taxon>
        <taxon>Flavobacteriaceae</taxon>
        <taxon>Flavobacterium</taxon>
    </lineage>
</organism>
<dbReference type="Proteomes" id="UP001623852">
    <property type="component" value="Chromosome"/>
</dbReference>
<sequence length="164" mass="19457">MSIFMRINFLQSGQSARVKKIELQRFLNYLTNHITGVIMLLFFLTSCSQINTTNTNDIYKYWEGTNPPSDIKLLQGQYWQSDHWTGEYIIYLKFKSTDEWWDKFLKKNHLLIDKTNWIKPADAPNWFKPSNNSIRYGNADDFDQGSGYFRDPLTQVCCIYEIQL</sequence>
<name>A0ABZ2UBK7_9FLAO</name>